<feature type="domain" description="Mei2-like C-terminal RNA recognition motif" evidence="2">
    <location>
        <begin position="167"/>
        <end position="264"/>
    </location>
</feature>
<accession>A0ABN9SD14</accession>
<keyword evidence="4" id="KW-1185">Reference proteome</keyword>
<evidence type="ECO:0000313" key="3">
    <source>
        <dbReference type="EMBL" id="CAK0829905.1"/>
    </source>
</evidence>
<feature type="compositionally biased region" description="Basic and acidic residues" evidence="1">
    <location>
        <begin position="15"/>
        <end position="28"/>
    </location>
</feature>
<feature type="compositionally biased region" description="Low complexity" evidence="1">
    <location>
        <begin position="139"/>
        <end position="159"/>
    </location>
</feature>
<protein>
    <recommendedName>
        <fullName evidence="2">Mei2-like C-terminal RNA recognition motif domain-containing protein</fullName>
    </recommendedName>
</protein>
<name>A0ABN9SD14_9DINO</name>
<comment type="caution">
    <text evidence="3">The sequence shown here is derived from an EMBL/GenBank/DDBJ whole genome shotgun (WGS) entry which is preliminary data.</text>
</comment>
<dbReference type="EMBL" id="CAUYUJ010010646">
    <property type="protein sequence ID" value="CAK0829905.1"/>
    <property type="molecule type" value="Genomic_DNA"/>
</dbReference>
<feature type="compositionally biased region" description="Basic and acidic residues" evidence="1">
    <location>
        <begin position="35"/>
        <end position="49"/>
    </location>
</feature>
<gene>
    <name evidence="3" type="ORF">PCOR1329_LOCUS28697</name>
</gene>
<feature type="compositionally biased region" description="Low complexity" evidence="1">
    <location>
        <begin position="61"/>
        <end position="72"/>
    </location>
</feature>
<evidence type="ECO:0000256" key="1">
    <source>
        <dbReference type="SAM" id="MobiDB-lite"/>
    </source>
</evidence>
<organism evidence="3 4">
    <name type="scientific">Prorocentrum cordatum</name>
    <dbReference type="NCBI Taxonomy" id="2364126"/>
    <lineage>
        <taxon>Eukaryota</taxon>
        <taxon>Sar</taxon>
        <taxon>Alveolata</taxon>
        <taxon>Dinophyceae</taxon>
        <taxon>Prorocentrales</taxon>
        <taxon>Prorocentraceae</taxon>
        <taxon>Prorocentrum</taxon>
    </lineage>
</organism>
<feature type="region of interest" description="Disordered" evidence="1">
    <location>
        <begin position="13"/>
        <end position="164"/>
    </location>
</feature>
<dbReference type="Proteomes" id="UP001189429">
    <property type="component" value="Unassembled WGS sequence"/>
</dbReference>
<evidence type="ECO:0000259" key="2">
    <source>
        <dbReference type="Pfam" id="PF04059"/>
    </source>
</evidence>
<proteinExistence type="predicted"/>
<dbReference type="InterPro" id="IPR007201">
    <property type="entry name" value="Mei2-like_Rrm_C"/>
</dbReference>
<sequence length="310" mass="32972">MVLHFSLSSAFQWPDPEKRPILRPEVLRESAGVDDQTRISKASRSERCKGGSTTGDAGTLSSASSDAGRSSDWPASLPRELAPRELAEPSRPPPPAPADAPAARPVPGLGEGRRGAPAATASAGEEPTAAARTPLRRQAAAFVPAGAATAREPAAQGAQGQVASKKRTTVIMSNMPLSFTQEDLFVLLDSEGFLHKVDFLYLPINLTTMFGIGCAIVNLTTREHAKEFARVFDGFSDWGSESSPACRVRWSEVQGRAANMQRLQNSPVMSASVPSSCKPLLLEDGLLIPFPGPVQASCTELNKTRNLKTV</sequence>
<evidence type="ECO:0000313" key="4">
    <source>
        <dbReference type="Proteomes" id="UP001189429"/>
    </source>
</evidence>
<dbReference type="InterPro" id="IPR035979">
    <property type="entry name" value="RBD_domain_sf"/>
</dbReference>
<dbReference type="SUPFAM" id="SSF54928">
    <property type="entry name" value="RNA-binding domain, RBD"/>
    <property type="match status" value="1"/>
</dbReference>
<dbReference type="Pfam" id="PF04059">
    <property type="entry name" value="RRM_2"/>
    <property type="match status" value="1"/>
</dbReference>
<reference evidence="3" key="1">
    <citation type="submission" date="2023-10" db="EMBL/GenBank/DDBJ databases">
        <authorList>
            <person name="Chen Y."/>
            <person name="Shah S."/>
            <person name="Dougan E. K."/>
            <person name="Thang M."/>
            <person name="Chan C."/>
        </authorList>
    </citation>
    <scope>NUCLEOTIDE SEQUENCE [LARGE SCALE GENOMIC DNA]</scope>
</reference>